<dbReference type="SUPFAM" id="SSF56266">
    <property type="entry name" value="DmpA/ArgJ-like"/>
    <property type="match status" value="1"/>
</dbReference>
<dbReference type="RefSeq" id="WP_101250816.1">
    <property type="nucleotide sequence ID" value="NZ_PIUM01000012.1"/>
</dbReference>
<dbReference type="Proteomes" id="UP000233293">
    <property type="component" value="Unassembled WGS sequence"/>
</dbReference>
<dbReference type="Gene3D" id="3.60.70.12">
    <property type="entry name" value="L-amino peptidase D-ALA esterase/amidase"/>
    <property type="match status" value="1"/>
</dbReference>
<evidence type="ECO:0000256" key="2">
    <source>
        <dbReference type="SAM" id="MobiDB-lite"/>
    </source>
</evidence>
<dbReference type="Pfam" id="PF03576">
    <property type="entry name" value="Peptidase_S58"/>
    <property type="match status" value="1"/>
</dbReference>
<gene>
    <name evidence="3" type="ORF">CWS72_11805</name>
</gene>
<keyword evidence="4" id="KW-1185">Reference proteome</keyword>
<dbReference type="OrthoDB" id="9770388at2"/>
<feature type="region of interest" description="Disordered" evidence="2">
    <location>
        <begin position="1"/>
        <end position="27"/>
    </location>
</feature>
<comment type="similarity">
    <text evidence="1">Belongs to the peptidase S58 family.</text>
</comment>
<dbReference type="InterPro" id="IPR005321">
    <property type="entry name" value="Peptidase_S58_DmpA"/>
</dbReference>
<dbReference type="EMBL" id="PIUM01000012">
    <property type="protein sequence ID" value="PKU24277.1"/>
    <property type="molecule type" value="Genomic_DNA"/>
</dbReference>
<proteinExistence type="inferred from homology"/>
<name>A0A2N3PV56_9PROT</name>
<comment type="caution">
    <text evidence="3">The sequence shown here is derived from an EMBL/GenBank/DDBJ whole genome shotgun (WGS) entry which is preliminary data.</text>
</comment>
<dbReference type="PANTHER" id="PTHR36512:SF3">
    <property type="entry name" value="BLR5678 PROTEIN"/>
    <property type="match status" value="1"/>
</dbReference>
<sequence>MLDSSGPRPGPLNSITDIPGLSVGHATDEQTPTGVTVLLCDGAWAAGVDVRGGGPGTREIDVLSSENLVGRVHAVVLSGGSVFGLAAADGVTYALSRSRVGLRLGGSSVPAIPIVPAAVLHDLNDLSRTDWGDEPPYRRLGREAVAAAGELFAQGAVGAGRAARAGVGTGGIGSASLALEDGVTVGALVAANPMGSVFMPDGRTFWAWPFEIDNEFGGRRPTTPMNTTEPVPDLSRLRALGRVTVGGNTTLAIVAASADLTSAECKRLAMMAQDGLARAIRPVHTPFDGDTVFAVAHGRALSAESNDRAAQLTRLGSAAADCLARAIARAVYQTEP</sequence>
<dbReference type="PANTHER" id="PTHR36512">
    <property type="entry name" value="D-AMINOPEPTIDASE"/>
    <property type="match status" value="1"/>
</dbReference>
<accession>A0A2N3PV56</accession>
<evidence type="ECO:0000313" key="4">
    <source>
        <dbReference type="Proteomes" id="UP000233293"/>
    </source>
</evidence>
<dbReference type="CDD" id="cd02252">
    <property type="entry name" value="nylC_like"/>
    <property type="match status" value="1"/>
</dbReference>
<dbReference type="GO" id="GO:0004177">
    <property type="term" value="F:aminopeptidase activity"/>
    <property type="evidence" value="ECO:0007669"/>
    <property type="project" value="TreeGrafter"/>
</dbReference>
<protein>
    <submittedName>
        <fullName evidence="3">Peptidase T4</fullName>
    </submittedName>
</protein>
<organism evidence="3 4">
    <name type="scientific">Telmatospirillum siberiense</name>
    <dbReference type="NCBI Taxonomy" id="382514"/>
    <lineage>
        <taxon>Bacteria</taxon>
        <taxon>Pseudomonadati</taxon>
        <taxon>Pseudomonadota</taxon>
        <taxon>Alphaproteobacteria</taxon>
        <taxon>Rhodospirillales</taxon>
        <taxon>Rhodospirillaceae</taxon>
        <taxon>Telmatospirillum</taxon>
    </lineage>
</organism>
<evidence type="ECO:0000313" key="3">
    <source>
        <dbReference type="EMBL" id="PKU24277.1"/>
    </source>
</evidence>
<dbReference type="InterPro" id="IPR016117">
    <property type="entry name" value="ArgJ-like_dom_sf"/>
</dbReference>
<evidence type="ECO:0000256" key="1">
    <source>
        <dbReference type="ARBA" id="ARBA00007068"/>
    </source>
</evidence>
<reference evidence="4" key="1">
    <citation type="submission" date="2017-12" db="EMBL/GenBank/DDBJ databases">
        <title>Draft genome sequence of Telmatospirillum siberiense 26-4b1T, an acidotolerant peatland alphaproteobacterium potentially involved in sulfur cycling.</title>
        <authorList>
            <person name="Hausmann B."/>
            <person name="Pjevac P."/>
            <person name="Schreck K."/>
            <person name="Herbold C.W."/>
            <person name="Daims H."/>
            <person name="Wagner M."/>
            <person name="Pester M."/>
            <person name="Loy A."/>
        </authorList>
    </citation>
    <scope>NUCLEOTIDE SEQUENCE [LARGE SCALE GENOMIC DNA]</scope>
    <source>
        <strain evidence="4">26-4b1</strain>
    </source>
</reference>
<dbReference type="AlphaFoldDB" id="A0A2N3PV56"/>